<dbReference type="PANTHER" id="PTHR21325:SF31">
    <property type="entry name" value="GH22081P-RELATED"/>
    <property type="match status" value="1"/>
</dbReference>
<dbReference type="Pfam" id="PF00657">
    <property type="entry name" value="Lipase_GDSL"/>
    <property type="match status" value="1"/>
</dbReference>
<feature type="signal peptide" evidence="1">
    <location>
        <begin position="1"/>
        <end position="19"/>
    </location>
</feature>
<organism evidence="2 3">
    <name type="scientific">Helicostylum pulchrum</name>
    <dbReference type="NCBI Taxonomy" id="562976"/>
    <lineage>
        <taxon>Eukaryota</taxon>
        <taxon>Fungi</taxon>
        <taxon>Fungi incertae sedis</taxon>
        <taxon>Mucoromycota</taxon>
        <taxon>Mucoromycotina</taxon>
        <taxon>Mucoromycetes</taxon>
        <taxon>Mucorales</taxon>
        <taxon>Mucorineae</taxon>
        <taxon>Mucoraceae</taxon>
        <taxon>Helicostylum</taxon>
    </lineage>
</organism>
<feature type="chain" id="PRO_5045512465" evidence="1">
    <location>
        <begin position="20"/>
        <end position="374"/>
    </location>
</feature>
<evidence type="ECO:0000313" key="3">
    <source>
        <dbReference type="Proteomes" id="UP001476247"/>
    </source>
</evidence>
<keyword evidence="3" id="KW-1185">Reference proteome</keyword>
<evidence type="ECO:0000313" key="2">
    <source>
        <dbReference type="EMBL" id="GAA5806597.1"/>
    </source>
</evidence>
<protein>
    <submittedName>
        <fullName evidence="2">Uncharacterized protein</fullName>
    </submittedName>
</protein>
<dbReference type="SUPFAM" id="SSF52266">
    <property type="entry name" value="SGNH hydrolase"/>
    <property type="match status" value="1"/>
</dbReference>
<evidence type="ECO:0000256" key="1">
    <source>
        <dbReference type="SAM" id="SignalP"/>
    </source>
</evidence>
<dbReference type="InterPro" id="IPR036514">
    <property type="entry name" value="SGNH_hydro_sf"/>
</dbReference>
<gene>
    <name evidence="2" type="ORF">HPULCUR_012137</name>
</gene>
<dbReference type="InterPro" id="IPR038885">
    <property type="entry name" value="PLB1"/>
</dbReference>
<dbReference type="InterPro" id="IPR001087">
    <property type="entry name" value="GDSL"/>
</dbReference>
<dbReference type="Proteomes" id="UP001476247">
    <property type="component" value="Unassembled WGS sequence"/>
</dbReference>
<accession>A0ABP9YIB3</accession>
<proteinExistence type="predicted"/>
<dbReference type="EMBL" id="BAABUJ010000075">
    <property type="protein sequence ID" value="GAA5806597.1"/>
    <property type="molecule type" value="Genomic_DNA"/>
</dbReference>
<name>A0ABP9YIB3_9FUNG</name>
<comment type="caution">
    <text evidence="2">The sequence shown here is derived from an EMBL/GenBank/DDBJ whole genome shotgun (WGS) entry which is preliminary data.</text>
</comment>
<dbReference type="PANTHER" id="PTHR21325">
    <property type="entry name" value="PHOSPHOLIPASE B, PLB1"/>
    <property type="match status" value="1"/>
</dbReference>
<keyword evidence="1" id="KW-0732">Signal</keyword>
<dbReference type="Gene3D" id="3.40.50.1110">
    <property type="entry name" value="SGNH hydrolase"/>
    <property type="match status" value="1"/>
</dbReference>
<reference evidence="2 3" key="1">
    <citation type="submission" date="2024-04" db="EMBL/GenBank/DDBJ databases">
        <title>genome sequences of Mucor flavus KT1a and Helicostylum pulchrum KT1b strains isolation_sourced from the surface of a dry-aged beef.</title>
        <authorList>
            <person name="Toyotome T."/>
            <person name="Hosono M."/>
            <person name="Torimaru M."/>
            <person name="Fukuda K."/>
            <person name="Mikami N."/>
        </authorList>
    </citation>
    <scope>NUCLEOTIDE SEQUENCE [LARGE SCALE GENOMIC DNA]</scope>
    <source>
        <strain evidence="2 3">KT1b</strain>
    </source>
</reference>
<sequence length="374" mass="40464">MVFLKTIITLSFSISAVLAATVTSISECPSLPSRASPAKDITDLRIDDIKIIGALGDSIMAGFAMMGLDYEAGSGALNLSLISEYRGNSYAIGGDTNAVTLANFMKKYNPTVKGASVLSHLASICHGPLCGFPITAYRPLKDNLNAGQSGAIAMNLNYELDYLIPRMKSYIFSTSYKNDWKMITIQIGSNDQCASCDSSLAKYVSPDAYGQYVEAAINRIKKEVPKVVINLLGTFKVSGVFPLTEGNPYCVPNGILDNEMECACANSPENLAKMDTISDAYNQRLEAIANKHKGVAGGTFAVMYSPAPIDISSFPVNALSNVDCFHPSLKGHQYIAKAFWNQLFMEKSLKPPVFTFEENLKVYCPTGDDRLPTA</sequence>